<accession>A0A508U2D5</accession>
<reference evidence="3" key="1">
    <citation type="submission" date="2019-02" db="EMBL/GenBank/DDBJ databases">
        <authorList>
            <person name="Pothier F.J."/>
        </authorList>
    </citation>
    <scope>NUCLEOTIDE SEQUENCE</scope>
    <source>
        <strain evidence="3">CI-1B</strain>
    </source>
</reference>
<keyword evidence="1" id="KW-0812">Transmembrane</keyword>
<dbReference type="Proteomes" id="UP000328092">
    <property type="component" value="Unassembled WGS sequence"/>
</dbReference>
<dbReference type="EC" id="3.1.1.-" evidence="3"/>
<dbReference type="AlphaFoldDB" id="A0A508U2D5"/>
<dbReference type="Pfam" id="PF00144">
    <property type="entry name" value="Beta-lactamase"/>
    <property type="match status" value="1"/>
</dbReference>
<proteinExistence type="predicted"/>
<dbReference type="GO" id="GO:0016787">
    <property type="term" value="F:hydrolase activity"/>
    <property type="evidence" value="ECO:0007669"/>
    <property type="project" value="UniProtKB-KW"/>
</dbReference>
<keyword evidence="3" id="KW-0378">Hydrolase</keyword>
<keyword evidence="1" id="KW-1133">Transmembrane helix</keyword>
<organism evidence="3 4">
    <name type="scientific">Bradyrhizobium ivorense</name>
    <dbReference type="NCBI Taxonomy" id="2511166"/>
    <lineage>
        <taxon>Bacteria</taxon>
        <taxon>Pseudomonadati</taxon>
        <taxon>Pseudomonadota</taxon>
        <taxon>Alphaproteobacteria</taxon>
        <taxon>Hyphomicrobiales</taxon>
        <taxon>Nitrobacteraceae</taxon>
        <taxon>Bradyrhizobium</taxon>
    </lineage>
</organism>
<sequence>MDSTSSSRGTSTHFESLTRAGQQIKAAARWAAFALVAALVAASLNAAFGDTPAARSFSQPGLQRIGDYLRHEIAIGKIPGAILLIQQHGQPVNYEKFGLRDVATKEPMTDDTIFRFYSMSKPITSVAALMLVDDGKLSLDDPLSKYIPDFADVEVGVEKPDETGKPVFALEPLKRPITILDLMRQTSGITYGFYGDGPVQKLYRQADLYGGDFDNAEFAARLANLPLAEQPGTTWTYSHSVDVLGRVIEVVSGQSLFQFEKERLLDPLGMSHTAFFVADEAKRPLVAQFLLDDLIDPPIAGIRDPMVHRRWESGGAGMVGTIGDYARFLQMLLNGGTLDGRRYLKPETVALMTSDQIGPGSGIAPANIYFLAVHAGFGLGVAVLTSPQPKRPWPPSVYGWDGVAGTFFFVDPNDDLFVLCMMQSPSHRGRIETELAPLIFDAMVR</sequence>
<evidence type="ECO:0000259" key="2">
    <source>
        <dbReference type="Pfam" id="PF00144"/>
    </source>
</evidence>
<comment type="caution">
    <text evidence="3">The sequence shown here is derived from an EMBL/GenBank/DDBJ whole genome shotgun (WGS) entry which is preliminary data.</text>
</comment>
<dbReference type="OrthoDB" id="9808046at2"/>
<feature type="domain" description="Beta-lactamase-related" evidence="2">
    <location>
        <begin position="70"/>
        <end position="426"/>
    </location>
</feature>
<dbReference type="PANTHER" id="PTHR43283:SF3">
    <property type="entry name" value="BETA-LACTAMASE FAMILY PROTEIN (AFU_ORTHOLOGUE AFUA_5G07500)"/>
    <property type="match status" value="1"/>
</dbReference>
<dbReference type="Gene3D" id="3.40.710.10">
    <property type="entry name" value="DD-peptidase/beta-lactamase superfamily"/>
    <property type="match status" value="1"/>
</dbReference>
<dbReference type="SUPFAM" id="SSF56601">
    <property type="entry name" value="beta-lactamase/transpeptidase-like"/>
    <property type="match status" value="1"/>
</dbReference>
<protein>
    <submittedName>
        <fullName evidence="3">Esterase EstB</fullName>
        <ecNumber evidence="3">3.1.1.-</ecNumber>
    </submittedName>
</protein>
<evidence type="ECO:0000256" key="1">
    <source>
        <dbReference type="SAM" id="Phobius"/>
    </source>
</evidence>
<dbReference type="InterPro" id="IPR001466">
    <property type="entry name" value="Beta-lactam-related"/>
</dbReference>
<dbReference type="InterPro" id="IPR012338">
    <property type="entry name" value="Beta-lactam/transpept-like"/>
</dbReference>
<name>A0A508U2D5_9BRAD</name>
<evidence type="ECO:0000313" key="3">
    <source>
        <dbReference type="EMBL" id="VIO80392.1"/>
    </source>
</evidence>
<keyword evidence="4" id="KW-1185">Reference proteome</keyword>
<dbReference type="PANTHER" id="PTHR43283">
    <property type="entry name" value="BETA-LACTAMASE-RELATED"/>
    <property type="match status" value="1"/>
</dbReference>
<feature type="transmembrane region" description="Helical" evidence="1">
    <location>
        <begin position="27"/>
        <end position="48"/>
    </location>
</feature>
<dbReference type="RefSeq" id="WP_139864837.1">
    <property type="nucleotide sequence ID" value="NZ_CAADFC020000036.1"/>
</dbReference>
<gene>
    <name evidence="3" type="primary">estB_13</name>
    <name evidence="3" type="ORF">CI1B_84140</name>
</gene>
<dbReference type="EMBL" id="CAADFC020000036">
    <property type="protein sequence ID" value="VIO80392.1"/>
    <property type="molecule type" value="Genomic_DNA"/>
</dbReference>
<evidence type="ECO:0000313" key="4">
    <source>
        <dbReference type="Proteomes" id="UP000328092"/>
    </source>
</evidence>
<dbReference type="InterPro" id="IPR050789">
    <property type="entry name" value="Diverse_Enzym_Activities"/>
</dbReference>
<keyword evidence="1" id="KW-0472">Membrane</keyword>